<feature type="compositionally biased region" description="Polar residues" evidence="1">
    <location>
        <begin position="92"/>
        <end position="101"/>
    </location>
</feature>
<comment type="caution">
    <text evidence="2">The sequence shown here is derived from an EMBL/GenBank/DDBJ whole genome shotgun (WGS) entry which is preliminary data.</text>
</comment>
<dbReference type="EMBL" id="SWKV01000012">
    <property type="protein sequence ID" value="KAF3043365.1"/>
    <property type="molecule type" value="Genomic_DNA"/>
</dbReference>
<organism evidence="2 3">
    <name type="scientific">Didymella heteroderae</name>
    <dbReference type="NCBI Taxonomy" id="1769908"/>
    <lineage>
        <taxon>Eukaryota</taxon>
        <taxon>Fungi</taxon>
        <taxon>Dikarya</taxon>
        <taxon>Ascomycota</taxon>
        <taxon>Pezizomycotina</taxon>
        <taxon>Dothideomycetes</taxon>
        <taxon>Pleosporomycetidae</taxon>
        <taxon>Pleosporales</taxon>
        <taxon>Pleosporineae</taxon>
        <taxon>Didymellaceae</taxon>
        <taxon>Didymella</taxon>
    </lineage>
</organism>
<evidence type="ECO:0008006" key="4">
    <source>
        <dbReference type="Google" id="ProtNLM"/>
    </source>
</evidence>
<keyword evidence="3" id="KW-1185">Reference proteome</keyword>
<dbReference type="PANTHER" id="PTHR13211">
    <property type="entry name" value="TELOMERASE CAJAL BODY PROTEIN 1"/>
    <property type="match status" value="1"/>
</dbReference>
<dbReference type="Proteomes" id="UP000758155">
    <property type="component" value="Unassembled WGS sequence"/>
</dbReference>
<evidence type="ECO:0000256" key="1">
    <source>
        <dbReference type="SAM" id="MobiDB-lite"/>
    </source>
</evidence>
<name>A0A9P4WVM5_9PLEO</name>
<sequence length="514" mass="55134">MSAPGLMVRCLASTRVAEVRQETESSGQHHATNQNEDTAEAKEDRENLRESQEDGDSIVLDDHLKHEHTATPILSSSSDSSDYDDSESDSSGICSTTSQCANPGKSMSCIQEAQLSPDGTCIFTSDYDRAFSVYPIGTDILGSTTTQPLKVYSQFKSADPIWAFATNPFFNLQDSSSTLVLISRRDRYVTLHNALWDMNNPTNTTSATDSPIDIHTPLASYKLINHLTEAITAPLSLAYSNTGTHFFAGTQNSISIFDLSHTSDPISSIPTIPSARSKLKGGGRGFKGHIPALAVSPPTAASAEGLLAAGSRTRYVGIYDAVSGAEVTHFSLPGTLEGKKLRSETLAPMMGDGVSSLKWSPCGRYLYIAERDSDALLLYDVRSFSMALGYCAGRRARTKQKLGFDVWNAGASPYDVEGIAHEVWAGGTDGKIRVWKDPYLKEGAVEADEVVDVGGEEMPVVTTLVHASGSLAVAARGTMRVDVGTMEGGTRRGGGTRPRFSERGCLDILGLSSY</sequence>
<evidence type="ECO:0000313" key="3">
    <source>
        <dbReference type="Proteomes" id="UP000758155"/>
    </source>
</evidence>
<evidence type="ECO:0000313" key="2">
    <source>
        <dbReference type="EMBL" id="KAF3043365.1"/>
    </source>
</evidence>
<reference evidence="2" key="1">
    <citation type="submission" date="2019-04" db="EMBL/GenBank/DDBJ databases">
        <title>Sequencing of skin fungus with MAO and IRED activity.</title>
        <authorList>
            <person name="Marsaioli A.J."/>
            <person name="Bonatto J.M.C."/>
            <person name="Reis Junior O."/>
        </authorList>
    </citation>
    <scope>NUCLEOTIDE SEQUENCE</scope>
    <source>
        <strain evidence="2">28M1</strain>
    </source>
</reference>
<dbReference type="InterPro" id="IPR015943">
    <property type="entry name" value="WD40/YVTN_repeat-like_dom_sf"/>
</dbReference>
<feature type="compositionally biased region" description="Basic and acidic residues" evidence="1">
    <location>
        <begin position="39"/>
        <end position="52"/>
    </location>
</feature>
<dbReference type="Gene3D" id="2.130.10.10">
    <property type="entry name" value="YVTN repeat-like/Quinoprotein amine dehydrogenase"/>
    <property type="match status" value="1"/>
</dbReference>
<dbReference type="OrthoDB" id="239865at2759"/>
<dbReference type="InterPro" id="IPR051150">
    <property type="entry name" value="SWT21/TCAB1_mRNA_Telomere"/>
</dbReference>
<dbReference type="AlphaFoldDB" id="A0A9P4WVM5"/>
<dbReference type="PANTHER" id="PTHR13211:SF0">
    <property type="entry name" value="TELOMERASE CAJAL BODY PROTEIN 1"/>
    <property type="match status" value="1"/>
</dbReference>
<dbReference type="InterPro" id="IPR036322">
    <property type="entry name" value="WD40_repeat_dom_sf"/>
</dbReference>
<feature type="region of interest" description="Disordered" evidence="1">
    <location>
        <begin position="16"/>
        <end position="103"/>
    </location>
</feature>
<feature type="compositionally biased region" description="Polar residues" evidence="1">
    <location>
        <begin position="24"/>
        <end position="36"/>
    </location>
</feature>
<dbReference type="SUPFAM" id="SSF50978">
    <property type="entry name" value="WD40 repeat-like"/>
    <property type="match status" value="1"/>
</dbReference>
<proteinExistence type="predicted"/>
<protein>
    <recommendedName>
        <fullName evidence="4">WD40 repeat-like protein</fullName>
    </recommendedName>
</protein>
<gene>
    <name evidence="2" type="ORF">E8E12_000521</name>
</gene>
<accession>A0A9P4WVM5</accession>
<feature type="compositionally biased region" description="Basic and acidic residues" evidence="1">
    <location>
        <begin position="60"/>
        <end position="69"/>
    </location>
</feature>